<sequence length="36" mass="3828">MFATLLVLGLIVGWAVTAALVEFRSDGSRRTPTAAH</sequence>
<evidence type="ECO:0000313" key="2">
    <source>
        <dbReference type="EMBL" id="SDT22986.1"/>
    </source>
</evidence>
<organism evidence="2 3">
    <name type="scientific">Agromyces flavus</name>
    <dbReference type="NCBI Taxonomy" id="589382"/>
    <lineage>
        <taxon>Bacteria</taxon>
        <taxon>Bacillati</taxon>
        <taxon>Actinomycetota</taxon>
        <taxon>Actinomycetes</taxon>
        <taxon>Micrococcales</taxon>
        <taxon>Microbacteriaceae</taxon>
        <taxon>Agromyces</taxon>
    </lineage>
</organism>
<evidence type="ECO:0000313" key="1">
    <source>
        <dbReference type="EMBL" id="MCP2366751.1"/>
    </source>
</evidence>
<reference evidence="3" key="2">
    <citation type="submission" date="2016-10" db="EMBL/GenBank/DDBJ databases">
        <authorList>
            <person name="Varghese N."/>
            <person name="Submissions S."/>
        </authorList>
    </citation>
    <scope>NUCLEOTIDE SEQUENCE [LARGE SCALE GENOMIC DNA]</scope>
    <source>
        <strain evidence="3">CPCC 202695</strain>
    </source>
</reference>
<dbReference type="Proteomes" id="UP000199482">
    <property type="component" value="Chromosome I"/>
</dbReference>
<gene>
    <name evidence="1" type="ORF">BCL57_000893</name>
    <name evidence="2" type="ORF">SAMN04489721_2826</name>
</gene>
<keyword evidence="4" id="KW-1185">Reference proteome</keyword>
<accession>A0A1H1YPE6</accession>
<dbReference type="EMBL" id="LT629755">
    <property type="protein sequence ID" value="SDT22986.1"/>
    <property type="molecule type" value="Genomic_DNA"/>
</dbReference>
<dbReference type="EMBL" id="SODL02000001">
    <property type="protein sequence ID" value="MCP2366751.1"/>
    <property type="molecule type" value="Genomic_DNA"/>
</dbReference>
<reference evidence="2" key="1">
    <citation type="submission" date="2016-10" db="EMBL/GenBank/DDBJ databases">
        <authorList>
            <person name="de Groot N.N."/>
        </authorList>
    </citation>
    <scope>NUCLEOTIDE SEQUENCE [LARGE SCALE GENOMIC DNA]</scope>
    <source>
        <strain evidence="2">CPCC 202695</strain>
    </source>
</reference>
<reference evidence="1" key="3">
    <citation type="submission" date="2022-06" db="EMBL/GenBank/DDBJ databases">
        <title>Genomic Encyclopedia of Type Strains, Phase III (KMG-III): the genomes of soil and plant-associated and newly described type strains.</title>
        <authorList>
            <person name="Whitman W."/>
        </authorList>
    </citation>
    <scope>NUCLEOTIDE SEQUENCE</scope>
    <source>
        <strain evidence="1">CPCC 202695</strain>
    </source>
</reference>
<dbReference type="Proteomes" id="UP000893823">
    <property type="component" value="Unassembled WGS sequence"/>
</dbReference>
<dbReference type="STRING" id="589382.SAMN04489721_2826"/>
<protein>
    <submittedName>
        <fullName evidence="2">Uncharacterized protein</fullName>
    </submittedName>
</protein>
<evidence type="ECO:0000313" key="4">
    <source>
        <dbReference type="Proteomes" id="UP000893823"/>
    </source>
</evidence>
<name>A0A1H1YPE6_9MICO</name>
<dbReference type="AlphaFoldDB" id="A0A1H1YPE6"/>
<proteinExistence type="predicted"/>
<evidence type="ECO:0000313" key="3">
    <source>
        <dbReference type="Proteomes" id="UP000199482"/>
    </source>
</evidence>